<feature type="transmembrane region" description="Helical" evidence="1">
    <location>
        <begin position="220"/>
        <end position="238"/>
    </location>
</feature>
<feature type="transmembrane region" description="Helical" evidence="1">
    <location>
        <begin position="190"/>
        <end position="208"/>
    </location>
</feature>
<protein>
    <submittedName>
        <fullName evidence="2">Uncharacterized protein</fullName>
    </submittedName>
</protein>
<evidence type="ECO:0000313" key="2">
    <source>
        <dbReference type="EMBL" id="AET32496.1"/>
    </source>
</evidence>
<evidence type="ECO:0000313" key="3">
    <source>
        <dbReference type="Proteomes" id="UP000005867"/>
    </source>
</evidence>
<dbReference type="RefSeq" id="WP_014288324.1">
    <property type="nucleotide sequence ID" value="NC_016645.1"/>
</dbReference>
<organism evidence="2 3">
    <name type="scientific">Pyrobaculum ferrireducens</name>
    <dbReference type="NCBI Taxonomy" id="1104324"/>
    <lineage>
        <taxon>Archaea</taxon>
        <taxon>Thermoproteota</taxon>
        <taxon>Thermoprotei</taxon>
        <taxon>Thermoproteales</taxon>
        <taxon>Thermoproteaceae</taxon>
        <taxon>Pyrobaculum</taxon>
    </lineage>
</organism>
<dbReference type="EMBL" id="CP003098">
    <property type="protein sequence ID" value="AET32496.1"/>
    <property type="molecule type" value="Genomic_DNA"/>
</dbReference>
<dbReference type="AlphaFoldDB" id="G7VBZ6"/>
<dbReference type="KEGG" id="pyr:P186_1059"/>
<accession>G7VBZ6</accession>
<feature type="transmembrane region" description="Helical" evidence="1">
    <location>
        <begin position="104"/>
        <end position="132"/>
    </location>
</feature>
<feature type="transmembrane region" description="Helical" evidence="1">
    <location>
        <begin position="61"/>
        <end position="78"/>
    </location>
</feature>
<keyword evidence="3" id="KW-1185">Reference proteome</keyword>
<gene>
    <name evidence="2" type="ORF">P186_1059</name>
</gene>
<keyword evidence="1" id="KW-0472">Membrane</keyword>
<dbReference type="HOGENOM" id="CLU_884598_0_0_2"/>
<dbReference type="GeneID" id="11595316"/>
<dbReference type="STRING" id="1104324.P186_1059"/>
<reference evidence="2 3" key="1">
    <citation type="journal article" date="2012" name="J. Bacteriol.">
        <title>Complete genome sequence of strain 1860, a crenarchaeon of the genus pyrobaculum able to grow with various electron acceptors.</title>
        <authorList>
            <person name="Mardanov A.V."/>
            <person name="Gumerov V.M."/>
            <person name="Slobodkina G.B."/>
            <person name="Beletsky A.V."/>
            <person name="Bonch-Osmolovskaya E.A."/>
            <person name="Ravin N.V."/>
            <person name="Skryabin K.G."/>
        </authorList>
    </citation>
    <scope>NUCLEOTIDE SEQUENCE [LARGE SCALE GENOMIC DNA]</scope>
    <source>
        <strain evidence="2 3">1860</strain>
    </source>
</reference>
<dbReference type="Proteomes" id="UP000005867">
    <property type="component" value="Chromosome"/>
</dbReference>
<proteinExistence type="predicted"/>
<evidence type="ECO:0000256" key="1">
    <source>
        <dbReference type="SAM" id="Phobius"/>
    </source>
</evidence>
<name>G7VBZ6_9CREN</name>
<dbReference type="BioCyc" id="PSP1104324:GJSN-1035-MONOMER"/>
<feature type="transmembrane region" description="Helical" evidence="1">
    <location>
        <begin position="139"/>
        <end position="156"/>
    </location>
</feature>
<sequence>MSRRSFDPRIFATGLWGLAIVLTGWTAAAALSYATPAASRPLLYAVSFIPWALAILRRDPATLAALAAAAALFLLPHMRDLEAHHAIAAAIGIAALEARKPLGLLAYAAAVSSALAPHGYTGAVFAAAFAAVSTLVETRWGWGALFAAVTALGILWPELHRGLQWQYIAAGVAGAAVLRNRRLAPLPLSVAALGAASYFLNTGGVVYLSYPPIYSENYAVPLWLAWLAKAAFAAALLWDGRRRGPAFLGAVFAAAGVASLPTPAGHAYYIARADLAHMFFMAAAAAYLYKGPIYMTRGSAHPQPPRSTEARAAF</sequence>
<keyword evidence="1" id="KW-0812">Transmembrane</keyword>
<feature type="transmembrane region" description="Helical" evidence="1">
    <location>
        <begin position="245"/>
        <end position="263"/>
    </location>
</feature>
<keyword evidence="1" id="KW-1133">Transmembrane helix</keyword>